<feature type="region of interest" description="Disordered" evidence="11">
    <location>
        <begin position="131"/>
        <end position="151"/>
    </location>
</feature>
<organism evidence="13 14">
    <name type="scientific">Gomphillus americanus</name>
    <dbReference type="NCBI Taxonomy" id="1940652"/>
    <lineage>
        <taxon>Eukaryota</taxon>
        <taxon>Fungi</taxon>
        <taxon>Dikarya</taxon>
        <taxon>Ascomycota</taxon>
        <taxon>Pezizomycotina</taxon>
        <taxon>Lecanoromycetes</taxon>
        <taxon>OSLEUM clade</taxon>
        <taxon>Ostropomycetidae</taxon>
        <taxon>Ostropales</taxon>
        <taxon>Graphidaceae</taxon>
        <taxon>Gomphilloideae</taxon>
        <taxon>Gomphillus</taxon>
    </lineage>
</organism>
<dbReference type="Proteomes" id="UP000664169">
    <property type="component" value="Unassembled WGS sequence"/>
</dbReference>
<dbReference type="InterPro" id="IPR005282">
    <property type="entry name" value="LC_transporter"/>
</dbReference>
<proteinExistence type="inferred from homology"/>
<reference evidence="13" key="1">
    <citation type="submission" date="2021-03" db="EMBL/GenBank/DDBJ databases">
        <authorList>
            <person name="Tagirdzhanova G."/>
        </authorList>
    </citation>
    <scope>NUCLEOTIDE SEQUENCE</scope>
</reference>
<dbReference type="OrthoDB" id="75720at2759"/>
<feature type="transmembrane region" description="Helical" evidence="12">
    <location>
        <begin position="109"/>
        <end position="128"/>
    </location>
</feature>
<dbReference type="GO" id="GO:0000324">
    <property type="term" value="C:fungal-type vacuole"/>
    <property type="evidence" value="ECO:0007669"/>
    <property type="project" value="TreeGrafter"/>
</dbReference>
<dbReference type="Pfam" id="PF04193">
    <property type="entry name" value="PQ-loop"/>
    <property type="match status" value="1"/>
</dbReference>
<evidence type="ECO:0000256" key="9">
    <source>
        <dbReference type="ARBA" id="ARBA00023228"/>
    </source>
</evidence>
<feature type="transmembrane region" description="Helical" evidence="12">
    <location>
        <begin position="32"/>
        <end position="53"/>
    </location>
</feature>
<dbReference type="PANTHER" id="PTHR13131">
    <property type="entry name" value="CYSTINOSIN"/>
    <property type="match status" value="1"/>
</dbReference>
<comment type="similarity">
    <text evidence="2">Belongs to the cystinosin family.</text>
</comment>
<dbReference type="PANTHER" id="PTHR13131:SF5">
    <property type="entry name" value="CYSTINOSIN"/>
    <property type="match status" value="1"/>
</dbReference>
<evidence type="ECO:0000256" key="10">
    <source>
        <dbReference type="ARBA" id="ARBA00048473"/>
    </source>
</evidence>
<evidence type="ECO:0000256" key="11">
    <source>
        <dbReference type="SAM" id="MobiDB-lite"/>
    </source>
</evidence>
<feature type="compositionally biased region" description="Basic and acidic residues" evidence="11">
    <location>
        <begin position="133"/>
        <end position="151"/>
    </location>
</feature>
<dbReference type="Gene3D" id="1.20.1280.290">
    <property type="match status" value="1"/>
</dbReference>
<keyword evidence="7 12" id="KW-1133">Transmembrane helix</keyword>
<keyword evidence="3" id="KW-0813">Transport</keyword>
<keyword evidence="8 12" id="KW-0472">Membrane</keyword>
<comment type="subcellular location">
    <subcellularLocation>
        <location evidence="1">Lysosome membrane</location>
        <topology evidence="1">Multi-pass membrane protein</topology>
    </subcellularLocation>
</comment>
<evidence type="ECO:0000256" key="2">
    <source>
        <dbReference type="ARBA" id="ARBA00006855"/>
    </source>
</evidence>
<dbReference type="EMBL" id="CAJPDQ010000005">
    <property type="protein sequence ID" value="CAF9909742.1"/>
    <property type="molecule type" value="Genomic_DNA"/>
</dbReference>
<accession>A0A8H3I045</accession>
<evidence type="ECO:0000256" key="8">
    <source>
        <dbReference type="ARBA" id="ARBA00023136"/>
    </source>
</evidence>
<gene>
    <name evidence="13" type="ORF">GOMPHAMPRED_006854</name>
</gene>
<evidence type="ECO:0000256" key="7">
    <source>
        <dbReference type="ARBA" id="ARBA00022989"/>
    </source>
</evidence>
<dbReference type="GO" id="GO:0005774">
    <property type="term" value="C:vacuolar membrane"/>
    <property type="evidence" value="ECO:0007669"/>
    <property type="project" value="TreeGrafter"/>
</dbReference>
<keyword evidence="5" id="KW-0677">Repeat</keyword>
<keyword evidence="6" id="KW-0769">Symport</keyword>
<dbReference type="SUPFAM" id="SSF103473">
    <property type="entry name" value="MFS general substrate transporter"/>
    <property type="match status" value="1"/>
</dbReference>
<evidence type="ECO:0000256" key="3">
    <source>
        <dbReference type="ARBA" id="ARBA00022448"/>
    </source>
</evidence>
<evidence type="ECO:0008006" key="15">
    <source>
        <dbReference type="Google" id="ProtNLM"/>
    </source>
</evidence>
<evidence type="ECO:0000313" key="13">
    <source>
        <dbReference type="EMBL" id="CAF9909742.1"/>
    </source>
</evidence>
<evidence type="ECO:0000256" key="4">
    <source>
        <dbReference type="ARBA" id="ARBA00022692"/>
    </source>
</evidence>
<sequence>MTVVIAWSCFIGIGIVIALVLTQGTIDPLGWSWIDLIYAFGYAKLAITFFKYVPQAWANYRRKSTVGWSIDQVLLDLVGGIFSVAQLVLDSSLQKDWSGITGNPLKFMLGNFSMIFDIIFMTQHYILYPQRQNNDDPESRRLLGEDNRRQD</sequence>
<keyword evidence="14" id="KW-1185">Reference proteome</keyword>
<evidence type="ECO:0000256" key="12">
    <source>
        <dbReference type="SAM" id="Phobius"/>
    </source>
</evidence>
<evidence type="ECO:0000313" key="14">
    <source>
        <dbReference type="Proteomes" id="UP000664169"/>
    </source>
</evidence>
<keyword evidence="4 12" id="KW-0812">Transmembrane</keyword>
<evidence type="ECO:0000256" key="1">
    <source>
        <dbReference type="ARBA" id="ARBA00004155"/>
    </source>
</evidence>
<dbReference type="GO" id="GO:0015184">
    <property type="term" value="F:L-cystine transmembrane transporter activity"/>
    <property type="evidence" value="ECO:0007669"/>
    <property type="project" value="TreeGrafter"/>
</dbReference>
<comment type="caution">
    <text evidence="13">The sequence shown here is derived from an EMBL/GenBank/DDBJ whole genome shotgun (WGS) entry which is preliminary data.</text>
</comment>
<comment type="catalytic activity">
    <reaction evidence="10">
        <text>L-cystine(out) + H(+)(out) = L-cystine(in) + H(+)(in)</text>
        <dbReference type="Rhea" id="RHEA:66172"/>
        <dbReference type="ChEBI" id="CHEBI:15378"/>
        <dbReference type="ChEBI" id="CHEBI:35491"/>
    </reaction>
    <physiologicalReaction direction="left-to-right" evidence="10">
        <dbReference type="Rhea" id="RHEA:66173"/>
    </physiologicalReaction>
</comment>
<dbReference type="AlphaFoldDB" id="A0A8H3I045"/>
<name>A0A8H3I045_9LECA</name>
<keyword evidence="9" id="KW-0458">Lysosome</keyword>
<protein>
    <recommendedName>
        <fullName evidence="15">Cystinosin</fullName>
    </recommendedName>
</protein>
<dbReference type="InterPro" id="IPR006603">
    <property type="entry name" value="PQ-loop_rpt"/>
</dbReference>
<evidence type="ECO:0000256" key="6">
    <source>
        <dbReference type="ARBA" id="ARBA00022847"/>
    </source>
</evidence>
<evidence type="ECO:0000256" key="5">
    <source>
        <dbReference type="ARBA" id="ARBA00022737"/>
    </source>
</evidence>
<dbReference type="GO" id="GO:0015293">
    <property type="term" value="F:symporter activity"/>
    <property type="evidence" value="ECO:0007669"/>
    <property type="project" value="UniProtKB-KW"/>
</dbReference>
<dbReference type="FunFam" id="1.20.1280.290:FF:000016">
    <property type="entry name" value="Cystinosin homolog"/>
    <property type="match status" value="1"/>
</dbReference>
<dbReference type="InterPro" id="IPR036259">
    <property type="entry name" value="MFS_trans_sf"/>
</dbReference>
<feature type="transmembrane region" description="Helical" evidence="12">
    <location>
        <begin position="73"/>
        <end position="89"/>
    </location>
</feature>
<dbReference type="SMART" id="SM00679">
    <property type="entry name" value="CTNS"/>
    <property type="match status" value="1"/>
</dbReference>